<dbReference type="Pfam" id="PF18863">
    <property type="entry name" value="AbiJ_NTD4"/>
    <property type="match status" value="1"/>
</dbReference>
<reference evidence="3" key="1">
    <citation type="submission" date="2016-10" db="EMBL/GenBank/DDBJ databases">
        <authorList>
            <person name="Varghese N."/>
            <person name="Submissions S."/>
        </authorList>
    </citation>
    <scope>NUCLEOTIDE SEQUENCE [LARGE SCALE GENOMIC DNA]</scope>
    <source>
        <strain evidence="3">CGMCC 1.1761</strain>
    </source>
</reference>
<keyword evidence="3" id="KW-1185">Reference proteome</keyword>
<dbReference type="STRING" id="177413.SAMN05660859_1660"/>
<sequence length="346" mass="40433">MLIDIFARRYESTAIFRSFDDRDKRLIVQSFRILSEDLFPYYDDGKEIAYNVEIWTRLHRELSRELGLIELAPQWYSYNIKWNGNDTIQTHKNTMIKICENWMNQPISGSPDVHIKDRISLIELGFRLRENQIATRHSKPVSVIEKTLASLRRADLNLPKDQIQAVHRMREQELSDFRSSVEELNARFTQAGYPINYHNGYIQISNEGLVQKEVESPFWLILSSPIWKNVDHDMKEALDLRDSNGRDPAFYAARALESTIKIISEQKGWTHGKEKGAHNYIDNLASKENSFITPWEAILLKEFFTKIRNPLGHGPGSAEMPVLSREQTQFAIEFAMIWIKYLVVRM</sequence>
<evidence type="ECO:0000313" key="2">
    <source>
        <dbReference type="EMBL" id="SCW56368.1"/>
    </source>
</evidence>
<dbReference type="AlphaFoldDB" id="A0A1G4RHR3"/>
<feature type="domain" description="HEPN AbiJ-N-terminal" evidence="1">
    <location>
        <begin position="4"/>
        <end position="219"/>
    </location>
</feature>
<proteinExistence type="predicted"/>
<dbReference type="Proteomes" id="UP000198889">
    <property type="component" value="Unassembled WGS sequence"/>
</dbReference>
<name>A0A1G4RHR3_9HYPH</name>
<gene>
    <name evidence="2" type="ORF">SAMN05660859_1660</name>
</gene>
<organism evidence="2 3">
    <name type="scientific">Ancylobacter rudongensis</name>
    <dbReference type="NCBI Taxonomy" id="177413"/>
    <lineage>
        <taxon>Bacteria</taxon>
        <taxon>Pseudomonadati</taxon>
        <taxon>Pseudomonadota</taxon>
        <taxon>Alphaproteobacteria</taxon>
        <taxon>Hyphomicrobiales</taxon>
        <taxon>Xanthobacteraceae</taxon>
        <taxon>Ancylobacter</taxon>
    </lineage>
</organism>
<dbReference type="RefSeq" id="WP_162841771.1">
    <property type="nucleotide sequence ID" value="NZ_FMTP01000002.1"/>
</dbReference>
<accession>A0A1G4RHR3</accession>
<protein>
    <recommendedName>
        <fullName evidence="1">HEPN AbiJ-N-terminal domain-containing protein</fullName>
    </recommendedName>
</protein>
<evidence type="ECO:0000313" key="3">
    <source>
        <dbReference type="Proteomes" id="UP000198889"/>
    </source>
</evidence>
<evidence type="ECO:0000259" key="1">
    <source>
        <dbReference type="Pfam" id="PF18863"/>
    </source>
</evidence>
<dbReference type="EMBL" id="FMTP01000002">
    <property type="protein sequence ID" value="SCW56368.1"/>
    <property type="molecule type" value="Genomic_DNA"/>
</dbReference>
<dbReference type="InterPro" id="IPR049503">
    <property type="entry name" value="AbiJ_NTD4"/>
</dbReference>